<dbReference type="AlphaFoldDB" id="A0A0F9Q577"/>
<dbReference type="EMBL" id="LAZR01002278">
    <property type="protein sequence ID" value="KKN32082.1"/>
    <property type="molecule type" value="Genomic_DNA"/>
</dbReference>
<comment type="caution">
    <text evidence="1">The sequence shown here is derived from an EMBL/GenBank/DDBJ whole genome shotgun (WGS) entry which is preliminary data.</text>
</comment>
<accession>A0A0F9Q577</accession>
<sequence>MRHATFEQYCNDDNFRHDAMRHNSDNFCHDAMRYEIFVTSNFALRSRWAKSDSFLKSDRLRPIRIRSGKFPPPAGRNEMSNFERVKSVEKGGFATIEAARANAQKFADIGGKVHEGGARNGAFGWSGEIAVHDSQVSVKGAFGCGRCATTGHFITYVENGKPRGPGGICFRCEGKGFHTLADRKRNLYHDMHFICRAA</sequence>
<evidence type="ECO:0000313" key="1">
    <source>
        <dbReference type="EMBL" id="KKN32082.1"/>
    </source>
</evidence>
<name>A0A0F9Q577_9ZZZZ</name>
<reference evidence="1" key="1">
    <citation type="journal article" date="2015" name="Nature">
        <title>Complex archaea that bridge the gap between prokaryotes and eukaryotes.</title>
        <authorList>
            <person name="Spang A."/>
            <person name="Saw J.H."/>
            <person name="Jorgensen S.L."/>
            <person name="Zaremba-Niedzwiedzka K."/>
            <person name="Martijn J."/>
            <person name="Lind A.E."/>
            <person name="van Eijk R."/>
            <person name="Schleper C."/>
            <person name="Guy L."/>
            <person name="Ettema T.J."/>
        </authorList>
    </citation>
    <scope>NUCLEOTIDE SEQUENCE</scope>
</reference>
<protein>
    <submittedName>
        <fullName evidence="1">Uncharacterized protein</fullName>
    </submittedName>
</protein>
<organism evidence="1">
    <name type="scientific">marine sediment metagenome</name>
    <dbReference type="NCBI Taxonomy" id="412755"/>
    <lineage>
        <taxon>unclassified sequences</taxon>
        <taxon>metagenomes</taxon>
        <taxon>ecological metagenomes</taxon>
    </lineage>
</organism>
<gene>
    <name evidence="1" type="ORF">LCGC14_0817370</name>
</gene>
<proteinExistence type="predicted"/>